<sequence length="405" mass="48244">MNRRDRALLKKIGKYYLQYKGILDIEKLLLTFEGTKEISIDDYTLAYIYYYIMYIITRSVVKAAERAKESRLTYKEFVIDYSEELYGTLNVDTTIPVYHMGLVSFHTFKEGLNAPEYAILGYLLRKIYLIIREKRDKIPISSPQLAFFDFLKNFEKVFLRLEKLKEEFPNGFYRDPTYTDPDWLLRTYKAYFLARRLEEIRVGTKSPEKKVNEKELIKFVMWKLYELYTFYLVAKYLESKGYRIEKKGDEYIAVRGEKRLRLIFNAPLQQSSLKRVDEENDIERYKGRPDISILQNRPIIFECKYSSRISYITTGRFKIMAYTYEYDPLVSVLVYPGLEDQGINFDSEDSATRKLDETVKKRHGILDFWYNNHLLYMAIIDPLDDDSLSENGNLSKIDKLLRDYV</sequence>
<dbReference type="GeneID" id="65563131"/>
<evidence type="ECO:0000313" key="1">
    <source>
        <dbReference type="EMBL" id="QXJ28699.1"/>
    </source>
</evidence>
<reference evidence="1" key="1">
    <citation type="journal article" date="2021" name="Environ. Microbiol.">
        <title>New insights into the diversity and evolution of the archaeal mobilome from three complete genomes of Saccharolobus shibatae.</title>
        <authorList>
            <person name="Medvedeva S."/>
            <person name="Brandt D."/>
            <person name="Cvirkaite-Krupovic V."/>
            <person name="Liu Y."/>
            <person name="Severinov K."/>
            <person name="Ishino S."/>
            <person name="Ishino Y."/>
            <person name="Prangishvili D."/>
            <person name="Kalinowski J."/>
            <person name="Krupovic M."/>
        </authorList>
    </citation>
    <scope>NUCLEOTIDE SEQUENCE</scope>
    <source>
        <strain evidence="1">B12</strain>
    </source>
</reference>
<gene>
    <name evidence="1" type="ORF">J5U23_01568</name>
</gene>
<dbReference type="AlphaFoldDB" id="A0A8F5BNQ1"/>
<dbReference type="KEGG" id="sshi:J5U23_01568"/>
<name>A0A8F5BNQ1_SACSH</name>
<proteinExistence type="predicted"/>
<dbReference type="OrthoDB" id="26009at2157"/>
<dbReference type="EMBL" id="CP077717">
    <property type="protein sequence ID" value="QXJ28699.1"/>
    <property type="molecule type" value="Genomic_DNA"/>
</dbReference>
<dbReference type="Proteomes" id="UP000694018">
    <property type="component" value="Chromosome"/>
</dbReference>
<accession>A0A8F5BNQ1</accession>
<organism evidence="1 2">
    <name type="scientific">Saccharolobus shibatae (strain ATCC 51178 / DSM 5389 / JCM 8931 / NBRC 15437 / B12)</name>
    <name type="common">Sulfolobus shibatae</name>
    <dbReference type="NCBI Taxonomy" id="523848"/>
    <lineage>
        <taxon>Archaea</taxon>
        <taxon>Thermoproteota</taxon>
        <taxon>Thermoprotei</taxon>
        <taxon>Sulfolobales</taxon>
        <taxon>Sulfolobaceae</taxon>
        <taxon>Saccharolobus</taxon>
    </lineage>
</organism>
<evidence type="ECO:0000313" key="2">
    <source>
        <dbReference type="Proteomes" id="UP000694018"/>
    </source>
</evidence>
<protein>
    <submittedName>
        <fullName evidence="1">Uncharacterized protein</fullName>
    </submittedName>
</protein>
<dbReference type="RefSeq" id="WP_218267460.1">
    <property type="nucleotide sequence ID" value="NZ_CP077717.1"/>
</dbReference>